<accession>A0A194ADV4</accession>
<feature type="domain" description="Integrase catalytic" evidence="1">
    <location>
        <begin position="27"/>
        <end position="122"/>
    </location>
</feature>
<dbReference type="InterPro" id="IPR012337">
    <property type="entry name" value="RNaseH-like_sf"/>
</dbReference>
<dbReference type="PROSITE" id="PS50994">
    <property type="entry name" value="INTEGRASE"/>
    <property type="match status" value="1"/>
</dbReference>
<dbReference type="InterPro" id="IPR001584">
    <property type="entry name" value="Integrase_cat-core"/>
</dbReference>
<reference evidence="3" key="1">
    <citation type="submission" date="2016-06" db="EMBL/GenBank/DDBJ databases">
        <title>Draft genome sequence of Desulfoplanes formicivorans strain Pf12B.</title>
        <authorList>
            <person name="Watanabe M."/>
            <person name="Kojima H."/>
            <person name="Fukui M."/>
        </authorList>
    </citation>
    <scope>NUCLEOTIDE SEQUENCE [LARGE SCALE GENOMIC DNA]</scope>
    <source>
        <strain evidence="3">Pf12B</strain>
    </source>
</reference>
<dbReference type="PANTHER" id="PTHR46889:SF4">
    <property type="entry name" value="TRANSPOSASE INSO FOR INSERTION SEQUENCE ELEMENT IS911B-RELATED"/>
    <property type="match status" value="1"/>
</dbReference>
<gene>
    <name evidence="2" type="ORF">DPF_0960</name>
</gene>
<dbReference type="SUPFAM" id="SSF53098">
    <property type="entry name" value="Ribonuclease H-like"/>
    <property type="match status" value="1"/>
</dbReference>
<sequence length="127" mass="14572">MSKCSGVGAGSFSDAWEGLAAADGLLVHSDRGIQYASKEFRKILEQNGCIQSMSRKGNSWDNAVAESFFHTLKTQFIRHHTFSTQREAELAIFQYIEAYYNRRRRHSANGWMSPFEYENRQVTQRVA</sequence>
<dbReference type="EMBL" id="BDFE01000010">
    <property type="protein sequence ID" value="GAU08257.1"/>
    <property type="molecule type" value="Genomic_DNA"/>
</dbReference>
<organism evidence="2 3">
    <name type="scientific">Desulfoplanes formicivorans</name>
    <dbReference type="NCBI Taxonomy" id="1592317"/>
    <lineage>
        <taxon>Bacteria</taxon>
        <taxon>Pseudomonadati</taxon>
        <taxon>Thermodesulfobacteriota</taxon>
        <taxon>Desulfovibrionia</taxon>
        <taxon>Desulfovibrionales</taxon>
        <taxon>Desulfoplanaceae</taxon>
        <taxon>Desulfoplanes</taxon>
    </lineage>
</organism>
<dbReference type="Proteomes" id="UP000095200">
    <property type="component" value="Unassembled WGS sequence"/>
</dbReference>
<dbReference type="InterPro" id="IPR036397">
    <property type="entry name" value="RNaseH_sf"/>
</dbReference>
<evidence type="ECO:0000259" key="1">
    <source>
        <dbReference type="PROSITE" id="PS50994"/>
    </source>
</evidence>
<evidence type="ECO:0000313" key="2">
    <source>
        <dbReference type="EMBL" id="GAU08257.1"/>
    </source>
</evidence>
<proteinExistence type="predicted"/>
<dbReference type="PANTHER" id="PTHR46889">
    <property type="entry name" value="TRANSPOSASE INSF FOR INSERTION SEQUENCE IS3B-RELATED"/>
    <property type="match status" value="1"/>
</dbReference>
<keyword evidence="3" id="KW-1185">Reference proteome</keyword>
<evidence type="ECO:0000313" key="3">
    <source>
        <dbReference type="Proteomes" id="UP000095200"/>
    </source>
</evidence>
<dbReference type="GO" id="GO:0015074">
    <property type="term" value="P:DNA integration"/>
    <property type="evidence" value="ECO:0007669"/>
    <property type="project" value="InterPro"/>
</dbReference>
<protein>
    <recommendedName>
        <fullName evidence="1">Integrase catalytic domain-containing protein</fullName>
    </recommendedName>
</protein>
<comment type="caution">
    <text evidence="2">The sequence shown here is derived from an EMBL/GenBank/DDBJ whole genome shotgun (WGS) entry which is preliminary data.</text>
</comment>
<dbReference type="Gene3D" id="3.30.420.10">
    <property type="entry name" value="Ribonuclease H-like superfamily/Ribonuclease H"/>
    <property type="match status" value="1"/>
</dbReference>
<dbReference type="GO" id="GO:0003676">
    <property type="term" value="F:nucleic acid binding"/>
    <property type="evidence" value="ECO:0007669"/>
    <property type="project" value="InterPro"/>
</dbReference>
<dbReference type="STRING" id="1592317.DPF_0960"/>
<dbReference type="Pfam" id="PF13333">
    <property type="entry name" value="rve_2"/>
    <property type="match status" value="1"/>
</dbReference>
<dbReference type="InterPro" id="IPR050900">
    <property type="entry name" value="Transposase_IS3/IS150/IS904"/>
</dbReference>
<dbReference type="AlphaFoldDB" id="A0A194ADV4"/>
<name>A0A194ADV4_9BACT</name>